<gene>
    <name evidence="1" type="ORF">C8E87_2911</name>
</gene>
<protein>
    <recommendedName>
        <fullName evidence="3">Arc/MetJ-type ribon-helix-helix transcriptional regulator</fullName>
    </recommendedName>
</protein>
<name>A0A4R6JRM7_9ACTN</name>
<dbReference type="NCBIfam" id="NF041551">
    <property type="entry name" value="YlcI_YnfO_N"/>
    <property type="match status" value="1"/>
</dbReference>
<dbReference type="AlphaFoldDB" id="A0A4R6JRM7"/>
<dbReference type="Proteomes" id="UP000294901">
    <property type="component" value="Unassembled WGS sequence"/>
</dbReference>
<evidence type="ECO:0008006" key="3">
    <source>
        <dbReference type="Google" id="ProtNLM"/>
    </source>
</evidence>
<organism evidence="1 2">
    <name type="scientific">Paractinoplanes brasiliensis</name>
    <dbReference type="NCBI Taxonomy" id="52695"/>
    <lineage>
        <taxon>Bacteria</taxon>
        <taxon>Bacillati</taxon>
        <taxon>Actinomycetota</taxon>
        <taxon>Actinomycetes</taxon>
        <taxon>Micromonosporales</taxon>
        <taxon>Micromonosporaceae</taxon>
        <taxon>Paractinoplanes</taxon>
    </lineage>
</organism>
<accession>A0A4R6JRM7</accession>
<evidence type="ECO:0000313" key="2">
    <source>
        <dbReference type="Proteomes" id="UP000294901"/>
    </source>
</evidence>
<dbReference type="EMBL" id="SNWR01000001">
    <property type="protein sequence ID" value="TDO39234.1"/>
    <property type="molecule type" value="Genomic_DNA"/>
</dbReference>
<evidence type="ECO:0000313" key="1">
    <source>
        <dbReference type="EMBL" id="TDO39234.1"/>
    </source>
</evidence>
<comment type="caution">
    <text evidence="1">The sequence shown here is derived from an EMBL/GenBank/DDBJ whole genome shotgun (WGS) entry which is preliminary data.</text>
</comment>
<sequence>MALSIPERYRFGMSIQIAVRLPDDLVDFLDGEVNAGSAASRAAVVVRALERERRRAVAERDAAIYATANGHDDLDDLAAWAGGQSLDLD</sequence>
<proteinExistence type="predicted"/>
<reference evidence="1 2" key="1">
    <citation type="submission" date="2019-03" db="EMBL/GenBank/DDBJ databases">
        <title>Sequencing the genomes of 1000 actinobacteria strains.</title>
        <authorList>
            <person name="Klenk H.-P."/>
        </authorList>
    </citation>
    <scope>NUCLEOTIDE SEQUENCE [LARGE SCALE GENOMIC DNA]</scope>
    <source>
        <strain evidence="1 2">DSM 43805</strain>
    </source>
</reference>
<keyword evidence="2" id="KW-1185">Reference proteome</keyword>